<accession>A0A1F7JBT9</accession>
<proteinExistence type="predicted"/>
<reference evidence="2 3" key="1">
    <citation type="journal article" date="2016" name="Nat. Commun.">
        <title>Thousands of microbial genomes shed light on interconnected biogeochemical processes in an aquifer system.</title>
        <authorList>
            <person name="Anantharaman K."/>
            <person name="Brown C.T."/>
            <person name="Hug L.A."/>
            <person name="Sharon I."/>
            <person name="Castelle C.J."/>
            <person name="Probst A.J."/>
            <person name="Thomas B.C."/>
            <person name="Singh A."/>
            <person name="Wilkins M.J."/>
            <person name="Karaoz U."/>
            <person name="Brodie E.L."/>
            <person name="Williams K.H."/>
            <person name="Hubbard S.S."/>
            <person name="Banfield J.F."/>
        </authorList>
    </citation>
    <scope>NUCLEOTIDE SEQUENCE [LARGE SCALE GENOMIC DNA]</scope>
</reference>
<feature type="transmembrane region" description="Helical" evidence="1">
    <location>
        <begin position="51"/>
        <end position="72"/>
    </location>
</feature>
<sequence>MEYSSRHEDRTYEALLAKMHEVSSLAPQSVGPFSPAYHQVIPYFKRAPWRMFAAGSFAITIMLYLLFGVAIVKLVTVLQYGF</sequence>
<keyword evidence="1" id="KW-0812">Transmembrane</keyword>
<protein>
    <submittedName>
        <fullName evidence="2">Uncharacterized protein</fullName>
    </submittedName>
</protein>
<keyword evidence="1" id="KW-1133">Transmembrane helix</keyword>
<dbReference type="AlphaFoldDB" id="A0A1F7JBT9"/>
<gene>
    <name evidence="2" type="ORF">A3B56_00675</name>
</gene>
<evidence type="ECO:0000313" key="3">
    <source>
        <dbReference type="Proteomes" id="UP000178486"/>
    </source>
</evidence>
<dbReference type="Proteomes" id="UP000178486">
    <property type="component" value="Unassembled WGS sequence"/>
</dbReference>
<organism evidence="2 3">
    <name type="scientific">Candidatus Roizmanbacteria bacterium RIFCSPLOWO2_01_FULL_45_11</name>
    <dbReference type="NCBI Taxonomy" id="1802070"/>
    <lineage>
        <taxon>Bacteria</taxon>
        <taxon>Candidatus Roizmaniibacteriota</taxon>
    </lineage>
</organism>
<evidence type="ECO:0000256" key="1">
    <source>
        <dbReference type="SAM" id="Phobius"/>
    </source>
</evidence>
<comment type="caution">
    <text evidence="2">The sequence shown here is derived from an EMBL/GenBank/DDBJ whole genome shotgun (WGS) entry which is preliminary data.</text>
</comment>
<evidence type="ECO:0000313" key="2">
    <source>
        <dbReference type="EMBL" id="OGK53076.1"/>
    </source>
</evidence>
<keyword evidence="1" id="KW-0472">Membrane</keyword>
<name>A0A1F7JBT9_9BACT</name>
<dbReference type="EMBL" id="MGAU01000068">
    <property type="protein sequence ID" value="OGK53076.1"/>
    <property type="molecule type" value="Genomic_DNA"/>
</dbReference>